<dbReference type="EMBL" id="BARU01033376">
    <property type="protein sequence ID" value="GAH66749.1"/>
    <property type="molecule type" value="Genomic_DNA"/>
</dbReference>
<dbReference type="AlphaFoldDB" id="X1IKV6"/>
<evidence type="ECO:0000313" key="1">
    <source>
        <dbReference type="EMBL" id="GAH66749.1"/>
    </source>
</evidence>
<proteinExistence type="predicted"/>
<accession>X1IKV6</accession>
<feature type="non-terminal residue" evidence="1">
    <location>
        <position position="1"/>
    </location>
</feature>
<comment type="caution">
    <text evidence="1">The sequence shown here is derived from an EMBL/GenBank/DDBJ whole genome shotgun (WGS) entry which is preliminary data.</text>
</comment>
<protein>
    <submittedName>
        <fullName evidence="1">Uncharacterized protein</fullName>
    </submittedName>
</protein>
<sequence length="116" mass="12399">LAPGSCSVIALRAVEDRPVLVSTSRHITQGVVDVQAETWDAQSYTLSGTSRLVPGDPYELRIFAPKDAVVAVCRAGDKGALTIKVSQDGRNVRVKFTSATGGTTKWQVVFLKPARS</sequence>
<gene>
    <name evidence="1" type="ORF">S03H2_52541</name>
</gene>
<reference evidence="1" key="1">
    <citation type="journal article" date="2014" name="Front. Microbiol.">
        <title>High frequency of phylogenetically diverse reductive dehalogenase-homologous genes in deep subseafloor sedimentary metagenomes.</title>
        <authorList>
            <person name="Kawai M."/>
            <person name="Futagami T."/>
            <person name="Toyoda A."/>
            <person name="Takaki Y."/>
            <person name="Nishi S."/>
            <person name="Hori S."/>
            <person name="Arai W."/>
            <person name="Tsubouchi T."/>
            <person name="Morono Y."/>
            <person name="Uchiyama I."/>
            <person name="Ito T."/>
            <person name="Fujiyama A."/>
            <person name="Inagaki F."/>
            <person name="Takami H."/>
        </authorList>
    </citation>
    <scope>NUCLEOTIDE SEQUENCE</scope>
    <source>
        <strain evidence="1">Expedition CK06-06</strain>
    </source>
</reference>
<name>X1IKV6_9ZZZZ</name>
<organism evidence="1">
    <name type="scientific">marine sediment metagenome</name>
    <dbReference type="NCBI Taxonomy" id="412755"/>
    <lineage>
        <taxon>unclassified sequences</taxon>
        <taxon>metagenomes</taxon>
        <taxon>ecological metagenomes</taxon>
    </lineage>
</organism>